<gene>
    <name evidence="2" type="ORF">BJF96_g8293</name>
    <name evidence="3" type="ORF">VDGE_30715</name>
</gene>
<dbReference type="GO" id="GO:0016747">
    <property type="term" value="F:acyltransferase activity, transferring groups other than amino-acyl groups"/>
    <property type="evidence" value="ECO:0007669"/>
    <property type="project" value="InterPro"/>
</dbReference>
<dbReference type="Gene3D" id="3.40.630.30">
    <property type="match status" value="1"/>
</dbReference>
<evidence type="ECO:0000313" key="5">
    <source>
        <dbReference type="Proteomes" id="UP000288725"/>
    </source>
</evidence>
<protein>
    <recommendedName>
        <fullName evidence="1">N-acetyltransferase domain-containing protein</fullName>
    </recommendedName>
</protein>
<comment type="caution">
    <text evidence="3">The sequence shown here is derived from an EMBL/GenBank/DDBJ whole genome shotgun (WGS) entry which is preliminary data.</text>
</comment>
<evidence type="ECO:0000313" key="3">
    <source>
        <dbReference type="EMBL" id="RXG41865.1"/>
    </source>
</evidence>
<dbReference type="InterPro" id="IPR000182">
    <property type="entry name" value="GNAT_dom"/>
</dbReference>
<feature type="domain" description="N-acetyltransferase" evidence="1">
    <location>
        <begin position="73"/>
        <end position="230"/>
    </location>
</feature>
<dbReference type="PROSITE" id="PS51186">
    <property type="entry name" value="GNAT"/>
    <property type="match status" value="1"/>
</dbReference>
<dbReference type="Proteomes" id="UP000288725">
    <property type="component" value="Unassembled WGS sequence"/>
</dbReference>
<dbReference type="InterPro" id="IPR016181">
    <property type="entry name" value="Acyl_CoA_acyltransferase"/>
</dbReference>
<dbReference type="OrthoDB" id="2326446at2759"/>
<name>A0A2J8FNC9_VERDA</name>
<sequence>MHVKHTATSTVALVPWDPLSPEHIDRLTQQRVDCGWHIDKPSGAWKEAQQGGIKCIYWLVLQSHDPQAGEMIQLHKSAHPKQSDPLLDTCTTLRGLTLQPSGKEFFPVGHIALDISNFEARGFNLNLPEGSTLWIKSLFISKALRSSGIGRAAMDKLEGMATSPPLSATTLMLDTLLKDDQIKFQKPKVANQDWYARRGYRLVHTEPGFYEAETQFYGAIPRTVFMRKDL</sequence>
<organism evidence="3 5">
    <name type="scientific">Verticillium dahliae</name>
    <name type="common">Verticillium wilt</name>
    <dbReference type="NCBI Taxonomy" id="27337"/>
    <lineage>
        <taxon>Eukaryota</taxon>
        <taxon>Fungi</taxon>
        <taxon>Dikarya</taxon>
        <taxon>Ascomycota</taxon>
        <taxon>Pezizomycotina</taxon>
        <taxon>Sordariomycetes</taxon>
        <taxon>Hypocreomycetidae</taxon>
        <taxon>Glomerellales</taxon>
        <taxon>Plectosphaerellaceae</taxon>
        <taxon>Verticillium</taxon>
    </lineage>
</organism>
<accession>A0A2J8FNC9</accession>
<dbReference type="CDD" id="cd04301">
    <property type="entry name" value="NAT_SF"/>
    <property type="match status" value="1"/>
</dbReference>
<dbReference type="Proteomes" id="UP000236305">
    <property type="component" value="Unassembled WGS sequence"/>
</dbReference>
<dbReference type="AlphaFoldDB" id="A0A2J8FNC9"/>
<proteinExistence type="predicted"/>
<evidence type="ECO:0000259" key="1">
    <source>
        <dbReference type="PROSITE" id="PS51186"/>
    </source>
</evidence>
<dbReference type="EMBL" id="RSDZ01000169">
    <property type="protein sequence ID" value="RXG41865.1"/>
    <property type="molecule type" value="Genomic_DNA"/>
</dbReference>
<dbReference type="Pfam" id="PF00583">
    <property type="entry name" value="Acetyltransf_1"/>
    <property type="match status" value="1"/>
</dbReference>
<reference evidence="2 4" key="1">
    <citation type="submission" date="2017-12" db="EMBL/GenBank/DDBJ databases">
        <title>Comparative genomics yields insights into virulence evolution of Verticillium dahliae.</title>
        <authorList>
            <person name="Fan R."/>
            <person name="Armitage A.D."/>
            <person name="Cascant-Lopez E."/>
            <person name="Sobczyk M."/>
            <person name="Cockerton H.M."/>
            <person name="Harrison R.J."/>
        </authorList>
    </citation>
    <scope>NUCLEOTIDE SEQUENCE [LARGE SCALE GENOMIC DNA]</scope>
    <source>
        <strain evidence="2 4">12008</strain>
    </source>
</reference>
<evidence type="ECO:0000313" key="4">
    <source>
        <dbReference type="Proteomes" id="UP000236305"/>
    </source>
</evidence>
<reference evidence="3 5" key="2">
    <citation type="submission" date="2018-12" db="EMBL/GenBank/DDBJ databases">
        <title>Genome of Verticillium dahliae isolate Getta Getta.</title>
        <authorList>
            <person name="Gardiner D.M."/>
        </authorList>
    </citation>
    <scope>NUCLEOTIDE SEQUENCE [LARGE SCALE GENOMIC DNA]</scope>
    <source>
        <strain evidence="3 5">Getta Getta</strain>
    </source>
</reference>
<dbReference type="SUPFAM" id="SSF55729">
    <property type="entry name" value="Acyl-CoA N-acyltransferases (Nat)"/>
    <property type="match status" value="1"/>
</dbReference>
<dbReference type="EMBL" id="MPSH01000034">
    <property type="protein sequence ID" value="PNH28438.1"/>
    <property type="molecule type" value="Genomic_DNA"/>
</dbReference>
<evidence type="ECO:0000313" key="2">
    <source>
        <dbReference type="EMBL" id="PNH28438.1"/>
    </source>
</evidence>